<comment type="caution">
    <text evidence="10">The sequence shown here is derived from an EMBL/GenBank/DDBJ whole genome shotgun (WGS) entry which is preliminary data.</text>
</comment>
<name>A0A9W8JSY7_9AGAR</name>
<sequence>MPRRTDRQRRSENLLKTFIQFCKIRGEHVVKRAKRQRRREKKHTQPEPVQPDVRVIPAIGDDTANILEISSISSESSGGINASISDLGSLSGDSDLSRLFATSNSDDTSSGDATLSLTSLSSSFFLTPDFDIPPLLPAGFADSDEEDSDDNSTRQPATSLSYLNFLLSPTPPTTSTVRILPMKTTLPSHMYASRYEQSRTRFPRGPADLPHLLNVLKHECPDHFRQELRVSPFTFDRIVERLAQDPVFFNNSSQAQIPVERQVAITLYRFGHFGNAAGLDKVTKWAGYAKGTVALVTRRVMTAILHRDFMDEAVPWPTPEEKERAKEWVENHSCEGWRDGWCMVDGTLVPLYDRPFWYGESYFDRKCNYSLNIQIVSLPNLHIIDYGYGFTGSAHDSSAWEKTRIYVEHDILLDEDEFIWGDSAYPIQIWVMAPFKKPEGDEPDNKIYNNHVSMVRIRSEHTIGYLKGRFQSLKGLRINIRDEATHKFATYWVVSCIGLHSFAMQCEQREREDSDSSEIDDPFIREGLSSDSESSSDNVLRFPRVAGGRTNRAAALAAGKRHREHLKSLILQARERRRERRERQARRMNVNSHLRRIPRL</sequence>
<dbReference type="InterPro" id="IPR045249">
    <property type="entry name" value="HARBI1-like"/>
</dbReference>
<evidence type="ECO:0000256" key="8">
    <source>
        <dbReference type="SAM" id="MobiDB-lite"/>
    </source>
</evidence>
<dbReference type="GO" id="GO:0005634">
    <property type="term" value="C:nucleus"/>
    <property type="evidence" value="ECO:0007669"/>
    <property type="project" value="UniProtKB-SubCell"/>
</dbReference>
<organism evidence="10 11">
    <name type="scientific">Agrocybe chaxingu</name>
    <dbReference type="NCBI Taxonomy" id="84603"/>
    <lineage>
        <taxon>Eukaryota</taxon>
        <taxon>Fungi</taxon>
        <taxon>Dikarya</taxon>
        <taxon>Basidiomycota</taxon>
        <taxon>Agaricomycotina</taxon>
        <taxon>Agaricomycetes</taxon>
        <taxon>Agaricomycetidae</taxon>
        <taxon>Agaricales</taxon>
        <taxon>Agaricineae</taxon>
        <taxon>Strophariaceae</taxon>
        <taxon>Agrocybe</taxon>
    </lineage>
</organism>
<dbReference type="EMBL" id="JANKHO010001428">
    <property type="protein sequence ID" value="KAJ3501485.1"/>
    <property type="molecule type" value="Genomic_DNA"/>
</dbReference>
<evidence type="ECO:0000256" key="2">
    <source>
        <dbReference type="ARBA" id="ARBA00004123"/>
    </source>
</evidence>
<keyword evidence="11" id="KW-1185">Reference proteome</keyword>
<feature type="compositionally biased region" description="Basic residues" evidence="8">
    <location>
        <begin position="577"/>
        <end position="586"/>
    </location>
</feature>
<dbReference type="GO" id="GO:0016787">
    <property type="term" value="F:hydrolase activity"/>
    <property type="evidence" value="ECO:0007669"/>
    <property type="project" value="UniProtKB-KW"/>
</dbReference>
<evidence type="ECO:0000313" key="10">
    <source>
        <dbReference type="EMBL" id="KAJ3501485.1"/>
    </source>
</evidence>
<feature type="region of interest" description="Disordered" evidence="8">
    <location>
        <begin position="510"/>
        <end position="539"/>
    </location>
</feature>
<reference evidence="10" key="1">
    <citation type="submission" date="2022-07" db="EMBL/GenBank/DDBJ databases">
        <title>Genome Sequence of Agrocybe chaxingu.</title>
        <authorList>
            <person name="Buettner E."/>
        </authorList>
    </citation>
    <scope>NUCLEOTIDE SEQUENCE</scope>
    <source>
        <strain evidence="10">MP-N11</strain>
    </source>
</reference>
<dbReference type="InterPro" id="IPR027806">
    <property type="entry name" value="HARBI1_dom"/>
</dbReference>
<comment type="similarity">
    <text evidence="3">Belongs to the HARBI1 family.</text>
</comment>
<evidence type="ECO:0000256" key="5">
    <source>
        <dbReference type="ARBA" id="ARBA00022723"/>
    </source>
</evidence>
<comment type="cofactor">
    <cofactor evidence="1">
        <name>a divalent metal cation</name>
        <dbReference type="ChEBI" id="CHEBI:60240"/>
    </cofactor>
</comment>
<feature type="compositionally biased region" description="Basic residues" evidence="8">
    <location>
        <begin position="31"/>
        <end position="42"/>
    </location>
</feature>
<dbReference type="Pfam" id="PF13359">
    <property type="entry name" value="DDE_Tnp_4"/>
    <property type="match status" value="1"/>
</dbReference>
<keyword evidence="5" id="KW-0479">Metal-binding</keyword>
<dbReference type="GO" id="GO:0004518">
    <property type="term" value="F:nuclease activity"/>
    <property type="evidence" value="ECO:0007669"/>
    <property type="project" value="UniProtKB-KW"/>
</dbReference>
<dbReference type="PANTHER" id="PTHR22930:SF85">
    <property type="entry name" value="GH03217P-RELATED"/>
    <property type="match status" value="1"/>
</dbReference>
<evidence type="ECO:0000256" key="7">
    <source>
        <dbReference type="ARBA" id="ARBA00023242"/>
    </source>
</evidence>
<comment type="subcellular location">
    <subcellularLocation>
        <location evidence="2">Nucleus</location>
    </subcellularLocation>
</comment>
<dbReference type="Proteomes" id="UP001148786">
    <property type="component" value="Unassembled WGS sequence"/>
</dbReference>
<evidence type="ECO:0000256" key="4">
    <source>
        <dbReference type="ARBA" id="ARBA00022722"/>
    </source>
</evidence>
<feature type="region of interest" description="Disordered" evidence="8">
    <location>
        <begin position="136"/>
        <end position="156"/>
    </location>
</feature>
<proteinExistence type="inferred from homology"/>
<keyword evidence="7" id="KW-0539">Nucleus</keyword>
<keyword evidence="6" id="KW-0378">Hydrolase</keyword>
<feature type="region of interest" description="Disordered" evidence="8">
    <location>
        <begin position="30"/>
        <end position="51"/>
    </location>
</feature>
<dbReference type="AlphaFoldDB" id="A0A9W8JSY7"/>
<feature type="domain" description="DDE Tnp4" evidence="9">
    <location>
        <begin position="344"/>
        <end position="500"/>
    </location>
</feature>
<dbReference type="GO" id="GO:0046872">
    <property type="term" value="F:metal ion binding"/>
    <property type="evidence" value="ECO:0007669"/>
    <property type="project" value="UniProtKB-KW"/>
</dbReference>
<dbReference type="OrthoDB" id="2408877at2759"/>
<evidence type="ECO:0000256" key="1">
    <source>
        <dbReference type="ARBA" id="ARBA00001968"/>
    </source>
</evidence>
<protein>
    <recommendedName>
        <fullName evidence="9">DDE Tnp4 domain-containing protein</fullName>
    </recommendedName>
</protein>
<gene>
    <name evidence="10" type="ORF">NLJ89_g9317</name>
</gene>
<keyword evidence="4" id="KW-0540">Nuclease</keyword>
<evidence type="ECO:0000256" key="6">
    <source>
        <dbReference type="ARBA" id="ARBA00022801"/>
    </source>
</evidence>
<evidence type="ECO:0000313" key="11">
    <source>
        <dbReference type="Proteomes" id="UP001148786"/>
    </source>
</evidence>
<accession>A0A9W8JSY7</accession>
<evidence type="ECO:0000259" key="9">
    <source>
        <dbReference type="Pfam" id="PF13359"/>
    </source>
</evidence>
<evidence type="ECO:0000256" key="3">
    <source>
        <dbReference type="ARBA" id="ARBA00006958"/>
    </source>
</evidence>
<dbReference type="PANTHER" id="PTHR22930">
    <property type="match status" value="1"/>
</dbReference>
<feature type="region of interest" description="Disordered" evidence="8">
    <location>
        <begin position="577"/>
        <end position="600"/>
    </location>
</feature>